<accession>A0A2A6BCC0</accession>
<evidence type="ECO:0000313" key="2">
    <source>
        <dbReference type="Proteomes" id="UP000005239"/>
    </source>
</evidence>
<proteinExistence type="predicted"/>
<reference evidence="1" key="2">
    <citation type="submission" date="2022-06" db="UniProtKB">
        <authorList>
            <consortium name="EnsemblMetazoa"/>
        </authorList>
    </citation>
    <scope>IDENTIFICATION</scope>
    <source>
        <strain evidence="1">PS312</strain>
    </source>
</reference>
<accession>A0A8R1UXS7</accession>
<evidence type="ECO:0000313" key="1">
    <source>
        <dbReference type="EnsemblMetazoa" id="PPA39610.1"/>
    </source>
</evidence>
<gene>
    <name evidence="1" type="primary">WBGene00277979</name>
</gene>
<keyword evidence="2" id="KW-1185">Reference proteome</keyword>
<organism evidence="1 2">
    <name type="scientific">Pristionchus pacificus</name>
    <name type="common">Parasitic nematode worm</name>
    <dbReference type="NCBI Taxonomy" id="54126"/>
    <lineage>
        <taxon>Eukaryota</taxon>
        <taxon>Metazoa</taxon>
        <taxon>Ecdysozoa</taxon>
        <taxon>Nematoda</taxon>
        <taxon>Chromadorea</taxon>
        <taxon>Rhabditida</taxon>
        <taxon>Rhabditina</taxon>
        <taxon>Diplogasteromorpha</taxon>
        <taxon>Diplogasteroidea</taxon>
        <taxon>Neodiplogasteridae</taxon>
        <taxon>Pristionchus</taxon>
    </lineage>
</organism>
<reference evidence="2" key="1">
    <citation type="journal article" date="2008" name="Nat. Genet.">
        <title>The Pristionchus pacificus genome provides a unique perspective on nematode lifestyle and parasitism.</title>
        <authorList>
            <person name="Dieterich C."/>
            <person name="Clifton S.W."/>
            <person name="Schuster L.N."/>
            <person name="Chinwalla A."/>
            <person name="Delehaunty K."/>
            <person name="Dinkelacker I."/>
            <person name="Fulton L."/>
            <person name="Fulton R."/>
            <person name="Godfrey J."/>
            <person name="Minx P."/>
            <person name="Mitreva M."/>
            <person name="Roeseler W."/>
            <person name="Tian H."/>
            <person name="Witte H."/>
            <person name="Yang S.P."/>
            <person name="Wilson R.K."/>
            <person name="Sommer R.J."/>
        </authorList>
    </citation>
    <scope>NUCLEOTIDE SEQUENCE [LARGE SCALE GENOMIC DNA]</scope>
    <source>
        <strain evidence="2">PS312</strain>
    </source>
</reference>
<dbReference type="AlphaFoldDB" id="A0A2A6BCC0"/>
<dbReference type="Proteomes" id="UP000005239">
    <property type="component" value="Unassembled WGS sequence"/>
</dbReference>
<sequence>MAFMSVALLVTILVIGSSTADSSLETSVNATDLASDECMSLEEWMEIPHVTDDELEVLKLAGVLATPSYVVPDCPDLHVYREELKRKEEKKKLNGVNGITPLSSITAEIVESEI</sequence>
<protein>
    <submittedName>
        <fullName evidence="1">Uncharacterized protein</fullName>
    </submittedName>
</protein>
<dbReference type="EnsemblMetazoa" id="PPA39610.1">
    <property type="protein sequence ID" value="PPA39610.1"/>
    <property type="gene ID" value="WBGene00277979"/>
</dbReference>
<name>A0A2A6BCC0_PRIPA</name>